<evidence type="ECO:0000313" key="2">
    <source>
        <dbReference type="EMBL" id="MEQ2287417.1"/>
    </source>
</evidence>
<dbReference type="EMBL" id="JAHRIP010019575">
    <property type="protein sequence ID" value="MEQ2287417.1"/>
    <property type="molecule type" value="Genomic_DNA"/>
</dbReference>
<organism evidence="2 3">
    <name type="scientific">Ameca splendens</name>
    <dbReference type="NCBI Taxonomy" id="208324"/>
    <lineage>
        <taxon>Eukaryota</taxon>
        <taxon>Metazoa</taxon>
        <taxon>Chordata</taxon>
        <taxon>Craniata</taxon>
        <taxon>Vertebrata</taxon>
        <taxon>Euteleostomi</taxon>
        <taxon>Actinopterygii</taxon>
        <taxon>Neopterygii</taxon>
        <taxon>Teleostei</taxon>
        <taxon>Neoteleostei</taxon>
        <taxon>Acanthomorphata</taxon>
        <taxon>Ovalentaria</taxon>
        <taxon>Atherinomorphae</taxon>
        <taxon>Cyprinodontiformes</taxon>
        <taxon>Goodeidae</taxon>
        <taxon>Ameca</taxon>
    </lineage>
</organism>
<gene>
    <name evidence="2" type="ORF">AMECASPLE_012282</name>
</gene>
<name>A0ABV0Y1A2_9TELE</name>
<evidence type="ECO:0000313" key="3">
    <source>
        <dbReference type="Proteomes" id="UP001469553"/>
    </source>
</evidence>
<feature type="region of interest" description="Disordered" evidence="1">
    <location>
        <begin position="65"/>
        <end position="93"/>
    </location>
</feature>
<evidence type="ECO:0000256" key="1">
    <source>
        <dbReference type="SAM" id="MobiDB-lite"/>
    </source>
</evidence>
<reference evidence="2 3" key="1">
    <citation type="submission" date="2021-06" db="EMBL/GenBank/DDBJ databases">
        <authorList>
            <person name="Palmer J.M."/>
        </authorList>
    </citation>
    <scope>NUCLEOTIDE SEQUENCE [LARGE SCALE GENOMIC DNA]</scope>
    <source>
        <strain evidence="2 3">AS_MEX2019</strain>
        <tissue evidence="2">Muscle</tissue>
    </source>
</reference>
<sequence length="93" mass="10229">MLTVEPPTPHRDGTNSPGKRSLASGKHPGPMSPTTPPRHRNDSPGRNIIQVSCTITAQSIQMLVTPHPRRGHNPPTQKFGFLATNKKNMWQTT</sequence>
<keyword evidence="3" id="KW-1185">Reference proteome</keyword>
<protein>
    <submittedName>
        <fullName evidence="2">Uncharacterized protein</fullName>
    </submittedName>
</protein>
<proteinExistence type="predicted"/>
<feature type="region of interest" description="Disordered" evidence="1">
    <location>
        <begin position="1"/>
        <end position="48"/>
    </location>
</feature>
<comment type="caution">
    <text evidence="2">The sequence shown here is derived from an EMBL/GenBank/DDBJ whole genome shotgun (WGS) entry which is preliminary data.</text>
</comment>
<dbReference type="Proteomes" id="UP001469553">
    <property type="component" value="Unassembled WGS sequence"/>
</dbReference>
<accession>A0ABV0Y1A2</accession>